<organism evidence="1 2">
    <name type="scientific">Candidatus Nitrosocosmicus franklandianus</name>
    <dbReference type="NCBI Taxonomy" id="1798806"/>
    <lineage>
        <taxon>Archaea</taxon>
        <taxon>Nitrososphaerota</taxon>
        <taxon>Nitrososphaeria</taxon>
        <taxon>Nitrososphaerales</taxon>
        <taxon>Nitrososphaeraceae</taxon>
        <taxon>Candidatus Nitrosocosmicus</taxon>
    </lineage>
</organism>
<dbReference type="EMBL" id="LR216287">
    <property type="protein sequence ID" value="VFJ12968.1"/>
    <property type="molecule type" value="Genomic_DNA"/>
</dbReference>
<reference evidence="1 2" key="1">
    <citation type="submission" date="2019-02" db="EMBL/GenBank/DDBJ databases">
        <authorList>
            <person name="Lehtovirta-Morley E L."/>
        </authorList>
    </citation>
    <scope>NUCLEOTIDE SEQUENCE [LARGE SCALE GENOMIC DNA]</scope>
    <source>
        <strain evidence="1">NFRAN1</strain>
    </source>
</reference>
<gene>
    <name evidence="1" type="ORF">NFRAN_0646</name>
</gene>
<accession>A0A484I5K2</accession>
<keyword evidence="2" id="KW-1185">Reference proteome</keyword>
<proteinExistence type="predicted"/>
<evidence type="ECO:0000313" key="1">
    <source>
        <dbReference type="EMBL" id="VFJ12968.1"/>
    </source>
</evidence>
<dbReference type="Proteomes" id="UP000294299">
    <property type="component" value="Chromosome NFRAN"/>
</dbReference>
<evidence type="ECO:0000313" key="2">
    <source>
        <dbReference type="Proteomes" id="UP000294299"/>
    </source>
</evidence>
<sequence length="63" mass="7172">MIITNKILLIIIRVVAVNVYMRQKFSAGSKCECMCHGKEGIIDYCGYCSSSHRRINSGYRPRS</sequence>
<protein>
    <submittedName>
        <fullName evidence="1">Uncharacterized protein</fullName>
    </submittedName>
</protein>
<dbReference type="KEGG" id="nfn:NFRAN_0646"/>
<dbReference type="AlphaFoldDB" id="A0A484I5K2"/>
<name>A0A484I5K2_9ARCH</name>